<sequence length="168" mass="19058">MADDNQQESQHVHKELKVAKLMPLAMKLLEIVLAVFAIGLVVDPLNSFQKIMIRMHFKLDDAAIIYITIAGYLIINTLFIICQLLGDRIPKRTLILFSSVGGLLHIVAGSIIVYNWTKILGPYYSNNELYPSKQYMDMFISGAVFTFVNAAVFFLEVFFIIYSSKTIE</sequence>
<dbReference type="Proteomes" id="UP000504631">
    <property type="component" value="Unplaced"/>
</dbReference>
<keyword evidence="1" id="KW-0472">Membrane</keyword>
<dbReference type="KEGG" id="bvk:117243152"/>
<dbReference type="PANTHER" id="PTHR36692:SF2">
    <property type="entry name" value="GEO12064P1"/>
    <property type="match status" value="1"/>
</dbReference>
<proteinExistence type="predicted"/>
<dbReference type="RefSeq" id="XP_033366290.1">
    <property type="nucleotide sequence ID" value="XM_033510399.1"/>
</dbReference>
<evidence type="ECO:0000313" key="8">
    <source>
        <dbReference type="RefSeq" id="XP_033366292.1"/>
    </source>
</evidence>
<feature type="transmembrane region" description="Helical" evidence="1">
    <location>
        <begin position="21"/>
        <end position="42"/>
    </location>
</feature>
<evidence type="ECO:0000313" key="6">
    <source>
        <dbReference type="RefSeq" id="XP_033366290.1"/>
    </source>
</evidence>
<evidence type="ECO:0000313" key="3">
    <source>
        <dbReference type="Proteomes" id="UP000504631"/>
    </source>
</evidence>
<evidence type="ECO:0000259" key="2">
    <source>
        <dbReference type="Pfam" id="PF24985"/>
    </source>
</evidence>
<name>A0A6J3LLA7_9HYME</name>
<keyword evidence="1" id="KW-1133">Transmembrane helix</keyword>
<dbReference type="RefSeq" id="XP_033366288.1">
    <property type="nucleotide sequence ID" value="XM_033510397.1"/>
</dbReference>
<accession>A0A6J3LLA7</accession>
<feature type="domain" description="DUF7775" evidence="2">
    <location>
        <begin position="24"/>
        <end position="161"/>
    </location>
</feature>
<reference evidence="4 5" key="1">
    <citation type="submission" date="2025-04" db="UniProtKB">
        <authorList>
            <consortium name="RefSeq"/>
        </authorList>
    </citation>
    <scope>IDENTIFICATION</scope>
    <source>
        <tissue evidence="4 5">Muscle</tissue>
    </source>
</reference>
<organism evidence="3 5">
    <name type="scientific">Bombus vosnesenskii</name>
    <dbReference type="NCBI Taxonomy" id="207650"/>
    <lineage>
        <taxon>Eukaryota</taxon>
        <taxon>Metazoa</taxon>
        <taxon>Ecdysozoa</taxon>
        <taxon>Arthropoda</taxon>
        <taxon>Hexapoda</taxon>
        <taxon>Insecta</taxon>
        <taxon>Pterygota</taxon>
        <taxon>Neoptera</taxon>
        <taxon>Endopterygota</taxon>
        <taxon>Hymenoptera</taxon>
        <taxon>Apocrita</taxon>
        <taxon>Aculeata</taxon>
        <taxon>Apoidea</taxon>
        <taxon>Anthophila</taxon>
        <taxon>Apidae</taxon>
        <taxon>Bombus</taxon>
        <taxon>Pyrobombus</taxon>
    </lineage>
</organism>
<dbReference type="GeneID" id="117243152"/>
<feature type="transmembrane region" description="Helical" evidence="1">
    <location>
        <begin position="62"/>
        <end position="82"/>
    </location>
</feature>
<dbReference type="InterPro" id="IPR056677">
    <property type="entry name" value="DUF7775"/>
</dbReference>
<dbReference type="GO" id="GO:0019991">
    <property type="term" value="P:septate junction assembly"/>
    <property type="evidence" value="ECO:0007669"/>
    <property type="project" value="InterPro"/>
</dbReference>
<keyword evidence="1" id="KW-0812">Transmembrane</keyword>
<dbReference type="InterPro" id="IPR038976">
    <property type="entry name" value="Ssk"/>
</dbReference>
<keyword evidence="3" id="KW-1185">Reference proteome</keyword>
<dbReference type="RefSeq" id="XP_033366291.1">
    <property type="nucleotide sequence ID" value="XM_033510400.1"/>
</dbReference>
<dbReference type="RefSeq" id="XP_033366287.1">
    <property type="nucleotide sequence ID" value="XM_033510396.1"/>
</dbReference>
<evidence type="ECO:0000313" key="4">
    <source>
        <dbReference type="RefSeq" id="XP_033366287.1"/>
    </source>
</evidence>
<evidence type="ECO:0000313" key="7">
    <source>
        <dbReference type="RefSeq" id="XP_033366291.1"/>
    </source>
</evidence>
<feature type="transmembrane region" description="Helical" evidence="1">
    <location>
        <begin position="94"/>
        <end position="116"/>
    </location>
</feature>
<feature type="transmembrane region" description="Helical" evidence="1">
    <location>
        <begin position="136"/>
        <end position="162"/>
    </location>
</feature>
<gene>
    <name evidence="4 5 6 7 8" type="primary">LOC117243152</name>
</gene>
<dbReference type="AlphaFoldDB" id="A0A6J3LLA7"/>
<dbReference type="Pfam" id="PF24985">
    <property type="entry name" value="DUF7775"/>
    <property type="match status" value="1"/>
</dbReference>
<dbReference type="GO" id="GO:0005886">
    <property type="term" value="C:plasma membrane"/>
    <property type="evidence" value="ECO:0007669"/>
    <property type="project" value="TreeGrafter"/>
</dbReference>
<evidence type="ECO:0000256" key="1">
    <source>
        <dbReference type="SAM" id="Phobius"/>
    </source>
</evidence>
<evidence type="ECO:0000313" key="5">
    <source>
        <dbReference type="RefSeq" id="XP_033366288.1"/>
    </source>
</evidence>
<dbReference type="PANTHER" id="PTHR36692">
    <property type="entry name" value="PROTEIN SNAKESKIN"/>
    <property type="match status" value="1"/>
</dbReference>
<protein>
    <submittedName>
        <fullName evidence="4 5">Uncharacterized protein LOC117243152</fullName>
    </submittedName>
</protein>
<dbReference type="RefSeq" id="XP_033366292.1">
    <property type="nucleotide sequence ID" value="XM_033510401.1"/>
</dbReference>